<dbReference type="EMBL" id="CAJVPI010001179">
    <property type="protein sequence ID" value="CAG8599151.1"/>
    <property type="molecule type" value="Genomic_DNA"/>
</dbReference>
<sequence length="306" mass="34928">MSYVRKPGKFLTKLRTLGQPRFPRTLGQLRFPKKPIEEISLPLQIGSNVSVERYNKFIDRKAPRGYKYHYENGDVFIIDMSSYEHSRIVVFLINYFNVYNGGTPMRNQPILISGDTFHPSPIKDEERIAPDICISPNEPYVPNPTVPHPGSPPSNSNGKSHARIVVEIAHCQSTESLKSKCKLWMRQDYVRYVLGIKFHEPRKIKDPQGRYYRAMTARLWTQGARCQKWDFGSVPKKALITPGKEIPTTGCDRPDIPEFVINIPVSAVFYNPPSVSLPAGLNIDPAANFTIDLFDVQQEVLNRQRN</sequence>
<proteinExistence type="predicted"/>
<dbReference type="Proteomes" id="UP000789739">
    <property type="component" value="Unassembled WGS sequence"/>
</dbReference>
<keyword evidence="2" id="KW-1185">Reference proteome</keyword>
<comment type="caution">
    <text evidence="1">The sequence shown here is derived from an EMBL/GenBank/DDBJ whole genome shotgun (WGS) entry which is preliminary data.</text>
</comment>
<dbReference type="AlphaFoldDB" id="A0A9N9CGM9"/>
<gene>
    <name evidence="1" type="ORF">PBRASI_LOCUS7543</name>
</gene>
<evidence type="ECO:0000313" key="1">
    <source>
        <dbReference type="EMBL" id="CAG8599151.1"/>
    </source>
</evidence>
<reference evidence="1" key="1">
    <citation type="submission" date="2021-06" db="EMBL/GenBank/DDBJ databases">
        <authorList>
            <person name="Kallberg Y."/>
            <person name="Tangrot J."/>
            <person name="Rosling A."/>
        </authorList>
    </citation>
    <scope>NUCLEOTIDE SEQUENCE</scope>
    <source>
        <strain evidence="1">BR232B</strain>
    </source>
</reference>
<dbReference type="OrthoDB" id="2344179at2759"/>
<organism evidence="1 2">
    <name type="scientific">Paraglomus brasilianum</name>
    <dbReference type="NCBI Taxonomy" id="144538"/>
    <lineage>
        <taxon>Eukaryota</taxon>
        <taxon>Fungi</taxon>
        <taxon>Fungi incertae sedis</taxon>
        <taxon>Mucoromycota</taxon>
        <taxon>Glomeromycotina</taxon>
        <taxon>Glomeromycetes</taxon>
        <taxon>Paraglomerales</taxon>
        <taxon>Paraglomeraceae</taxon>
        <taxon>Paraglomus</taxon>
    </lineage>
</organism>
<name>A0A9N9CGM9_9GLOM</name>
<protein>
    <submittedName>
        <fullName evidence="1">7441_t:CDS:1</fullName>
    </submittedName>
</protein>
<accession>A0A9N9CGM9</accession>
<evidence type="ECO:0000313" key="2">
    <source>
        <dbReference type="Proteomes" id="UP000789739"/>
    </source>
</evidence>